<evidence type="ECO:0000313" key="13">
    <source>
        <dbReference type="EMBL" id="RJG51535.1"/>
    </source>
</evidence>
<evidence type="ECO:0000259" key="12">
    <source>
        <dbReference type="Pfam" id="PF08546"/>
    </source>
</evidence>
<organism evidence="13 14">
    <name type="scientific">Motilimonas pumila</name>
    <dbReference type="NCBI Taxonomy" id="2303987"/>
    <lineage>
        <taxon>Bacteria</taxon>
        <taxon>Pseudomonadati</taxon>
        <taxon>Pseudomonadota</taxon>
        <taxon>Gammaproteobacteria</taxon>
        <taxon>Alteromonadales</taxon>
        <taxon>Alteromonadales genera incertae sedis</taxon>
        <taxon>Motilimonas</taxon>
    </lineage>
</organism>
<dbReference type="InterPro" id="IPR008927">
    <property type="entry name" value="6-PGluconate_DH-like_C_sf"/>
</dbReference>
<evidence type="ECO:0000256" key="6">
    <source>
        <dbReference type="ARBA" id="ARBA00022857"/>
    </source>
</evidence>
<gene>
    <name evidence="13" type="ORF">D1Z90_02045</name>
</gene>
<dbReference type="EC" id="1.1.1.169" evidence="3 10"/>
<sequence length="323" mass="35490">MANEEVAMAQITWQILGAGAIGCLFAAKLKQQGEQVHLVLKPNKSTSSLTLVNLDGKTHRFEVSASDKLQRQASVILVCLKAWQVTDAIKQHLTNIHPDSIVVLLHNGMGTLAPCQALLPHHRIWQASTTHGALLESAFAVRHTGQGETLIGHSQLQSLIELTPAEQPQTLNQADVVTALDDALPASRWSLNIGHAIWTKLVINCAINPLTALQQVRNGILAEAHYRPSLQRICQECCAVANADGVALKTDDLLAKVEQVIHATANNYSSMNRDFFYQRPTENDYILGYVIARAKALKITVSTCQTLYQELQHREHTLCQPPS</sequence>
<keyword evidence="5 10" id="KW-0566">Pantothenate biosynthesis</keyword>
<dbReference type="GO" id="GO:0008677">
    <property type="term" value="F:2-dehydropantoate 2-reductase activity"/>
    <property type="evidence" value="ECO:0007669"/>
    <property type="project" value="UniProtKB-EC"/>
</dbReference>
<reference evidence="13 14" key="1">
    <citation type="submission" date="2018-09" db="EMBL/GenBank/DDBJ databases">
        <authorList>
            <person name="Wang F."/>
        </authorList>
    </citation>
    <scope>NUCLEOTIDE SEQUENCE [LARGE SCALE GENOMIC DNA]</scope>
    <source>
        <strain evidence="13 14">PLHSC7-2</strain>
    </source>
</reference>
<evidence type="ECO:0000313" key="14">
    <source>
        <dbReference type="Proteomes" id="UP000283255"/>
    </source>
</evidence>
<comment type="caution">
    <text evidence="13">The sequence shown here is derived from an EMBL/GenBank/DDBJ whole genome shotgun (WGS) entry which is preliminary data.</text>
</comment>
<comment type="function">
    <text evidence="10">Catalyzes the NADPH-dependent reduction of ketopantoate into pantoic acid.</text>
</comment>
<dbReference type="Gene3D" id="1.10.1040.10">
    <property type="entry name" value="N-(1-d-carboxylethyl)-l-norvaline Dehydrogenase, domain 2"/>
    <property type="match status" value="1"/>
</dbReference>
<keyword evidence="7 10" id="KW-0560">Oxidoreductase</keyword>
<keyword evidence="6 10" id="KW-0521">NADP</keyword>
<evidence type="ECO:0000256" key="7">
    <source>
        <dbReference type="ARBA" id="ARBA00023002"/>
    </source>
</evidence>
<dbReference type="InterPro" id="IPR003710">
    <property type="entry name" value="ApbA"/>
</dbReference>
<comment type="similarity">
    <text evidence="2 10">Belongs to the ketopantoate reductase family.</text>
</comment>
<dbReference type="GO" id="GO:0050661">
    <property type="term" value="F:NADP binding"/>
    <property type="evidence" value="ECO:0007669"/>
    <property type="project" value="TreeGrafter"/>
</dbReference>
<dbReference type="Proteomes" id="UP000283255">
    <property type="component" value="Unassembled WGS sequence"/>
</dbReference>
<dbReference type="SUPFAM" id="SSF51735">
    <property type="entry name" value="NAD(P)-binding Rossmann-fold domains"/>
    <property type="match status" value="1"/>
</dbReference>
<evidence type="ECO:0000256" key="1">
    <source>
        <dbReference type="ARBA" id="ARBA00004994"/>
    </source>
</evidence>
<dbReference type="PANTHER" id="PTHR43765:SF2">
    <property type="entry name" value="2-DEHYDROPANTOATE 2-REDUCTASE"/>
    <property type="match status" value="1"/>
</dbReference>
<evidence type="ECO:0000256" key="9">
    <source>
        <dbReference type="ARBA" id="ARBA00048793"/>
    </source>
</evidence>
<evidence type="ECO:0000256" key="10">
    <source>
        <dbReference type="RuleBase" id="RU362068"/>
    </source>
</evidence>
<dbReference type="InterPro" id="IPR013328">
    <property type="entry name" value="6PGD_dom2"/>
</dbReference>
<reference evidence="13 14" key="2">
    <citation type="submission" date="2019-01" db="EMBL/GenBank/DDBJ databases">
        <title>Motilimonas pumilus sp. nov., isolated from the gut of sea cucumber (Apostichopus japonicus).</title>
        <authorList>
            <person name="Wang F.-Q."/>
            <person name="Ren L.-H."/>
            <person name="Lin Y.-W."/>
            <person name="Sun G.-H."/>
            <person name="Du Z.-J."/>
            <person name="Zhao J.-X."/>
            <person name="Liu X.-J."/>
            <person name="Liu L.-J."/>
        </authorList>
    </citation>
    <scope>NUCLEOTIDE SEQUENCE [LARGE SCALE GENOMIC DNA]</scope>
    <source>
        <strain evidence="13 14">PLHSC7-2</strain>
    </source>
</reference>
<dbReference type="GO" id="GO:0005737">
    <property type="term" value="C:cytoplasm"/>
    <property type="evidence" value="ECO:0007669"/>
    <property type="project" value="TreeGrafter"/>
</dbReference>
<feature type="domain" description="Ketopantoate reductase C-terminal" evidence="12">
    <location>
        <begin position="192"/>
        <end position="314"/>
    </location>
</feature>
<dbReference type="Pfam" id="PF02558">
    <property type="entry name" value="ApbA"/>
    <property type="match status" value="1"/>
</dbReference>
<dbReference type="AlphaFoldDB" id="A0A418YKL9"/>
<dbReference type="FunFam" id="1.10.1040.10:FF:000017">
    <property type="entry name" value="2-dehydropantoate 2-reductase"/>
    <property type="match status" value="1"/>
</dbReference>
<name>A0A418YKL9_9GAMM</name>
<dbReference type="InterPro" id="IPR013752">
    <property type="entry name" value="KPA_reductase"/>
</dbReference>
<dbReference type="Gene3D" id="3.40.50.720">
    <property type="entry name" value="NAD(P)-binding Rossmann-like Domain"/>
    <property type="match status" value="1"/>
</dbReference>
<accession>A0A418YKL9</accession>
<dbReference type="InterPro" id="IPR050838">
    <property type="entry name" value="Ketopantoate_reductase"/>
</dbReference>
<evidence type="ECO:0000256" key="8">
    <source>
        <dbReference type="ARBA" id="ARBA00032024"/>
    </source>
</evidence>
<feature type="domain" description="Ketopantoate reductase N-terminal" evidence="11">
    <location>
        <begin position="14"/>
        <end position="153"/>
    </location>
</feature>
<dbReference type="Pfam" id="PF08546">
    <property type="entry name" value="ApbA_C"/>
    <property type="match status" value="1"/>
</dbReference>
<dbReference type="UniPathway" id="UPA00028">
    <property type="reaction ID" value="UER00004"/>
</dbReference>
<evidence type="ECO:0000256" key="3">
    <source>
        <dbReference type="ARBA" id="ARBA00013014"/>
    </source>
</evidence>
<dbReference type="InterPro" id="IPR036291">
    <property type="entry name" value="NAD(P)-bd_dom_sf"/>
</dbReference>
<proteinExistence type="inferred from homology"/>
<dbReference type="NCBIfam" id="TIGR00745">
    <property type="entry name" value="apbA_panE"/>
    <property type="match status" value="1"/>
</dbReference>
<dbReference type="EMBL" id="QZCH01000001">
    <property type="protein sequence ID" value="RJG51535.1"/>
    <property type="molecule type" value="Genomic_DNA"/>
</dbReference>
<dbReference type="GO" id="GO:0015940">
    <property type="term" value="P:pantothenate biosynthetic process"/>
    <property type="evidence" value="ECO:0007669"/>
    <property type="project" value="UniProtKB-UniPathway"/>
</dbReference>
<evidence type="ECO:0000256" key="5">
    <source>
        <dbReference type="ARBA" id="ARBA00022655"/>
    </source>
</evidence>
<evidence type="ECO:0000256" key="4">
    <source>
        <dbReference type="ARBA" id="ARBA00019465"/>
    </source>
</evidence>
<comment type="catalytic activity">
    <reaction evidence="9 10">
        <text>(R)-pantoate + NADP(+) = 2-dehydropantoate + NADPH + H(+)</text>
        <dbReference type="Rhea" id="RHEA:16233"/>
        <dbReference type="ChEBI" id="CHEBI:11561"/>
        <dbReference type="ChEBI" id="CHEBI:15378"/>
        <dbReference type="ChEBI" id="CHEBI:15980"/>
        <dbReference type="ChEBI" id="CHEBI:57783"/>
        <dbReference type="ChEBI" id="CHEBI:58349"/>
        <dbReference type="EC" id="1.1.1.169"/>
    </reaction>
</comment>
<comment type="pathway">
    <text evidence="1 10">Cofactor biosynthesis; (R)-pantothenate biosynthesis; (R)-pantoate from 3-methyl-2-oxobutanoate: step 2/2.</text>
</comment>
<evidence type="ECO:0000256" key="2">
    <source>
        <dbReference type="ARBA" id="ARBA00007870"/>
    </source>
</evidence>
<dbReference type="PANTHER" id="PTHR43765">
    <property type="entry name" value="2-DEHYDROPANTOATE 2-REDUCTASE-RELATED"/>
    <property type="match status" value="1"/>
</dbReference>
<dbReference type="InterPro" id="IPR013332">
    <property type="entry name" value="KPR_N"/>
</dbReference>
<dbReference type="SUPFAM" id="SSF48179">
    <property type="entry name" value="6-phosphogluconate dehydrogenase C-terminal domain-like"/>
    <property type="match status" value="1"/>
</dbReference>
<protein>
    <recommendedName>
        <fullName evidence="4 10">2-dehydropantoate 2-reductase</fullName>
        <ecNumber evidence="3 10">1.1.1.169</ecNumber>
    </recommendedName>
    <alternativeName>
        <fullName evidence="8 10">Ketopantoate reductase</fullName>
    </alternativeName>
</protein>
<evidence type="ECO:0000259" key="11">
    <source>
        <dbReference type="Pfam" id="PF02558"/>
    </source>
</evidence>
<keyword evidence="14" id="KW-1185">Reference proteome</keyword>